<sequence length="237" mass="25034">MSLSVDVRDVTGGVTRQVSLDEHTFGIEPNVAVLHQVVVAQRAAARAGTQSTKTRAEVAGGGKKPFKQKGTGRARQGSERAPHFTGGGIALGPKPRSYKQRTPRKMINLALRSALSDRASEGRVAVVDAWPWTMPSTKDAKAAIAALGIEGRVLVVLAREDEEAYKSFRNLPEVQVILAGELNAYDVLCNDWILFSAATLPGTAAGDAEPVALSPKPEPAAATAEASEPSEPAEEES</sequence>
<evidence type="ECO:0000256" key="3">
    <source>
        <dbReference type="ARBA" id="ARBA00023274"/>
    </source>
</evidence>
<comment type="similarity">
    <text evidence="1 5">Belongs to the universal ribosomal protein uL4 family.</text>
</comment>
<dbReference type="InterPro" id="IPR013005">
    <property type="entry name" value="Ribosomal_uL4-like"/>
</dbReference>
<feature type="compositionally biased region" description="Low complexity" evidence="6">
    <location>
        <begin position="219"/>
        <end position="230"/>
    </location>
</feature>
<dbReference type="InterPro" id="IPR023574">
    <property type="entry name" value="Ribosomal_uL4_dom_sf"/>
</dbReference>
<protein>
    <recommendedName>
        <fullName evidence="4 5">Large ribosomal subunit protein uL4</fullName>
    </recommendedName>
</protein>
<keyword evidence="8" id="KW-1185">Reference proteome</keyword>
<feature type="region of interest" description="Disordered" evidence="6">
    <location>
        <begin position="206"/>
        <end position="237"/>
    </location>
</feature>
<dbReference type="Pfam" id="PF00573">
    <property type="entry name" value="Ribosomal_L4"/>
    <property type="match status" value="1"/>
</dbReference>
<evidence type="ECO:0000256" key="2">
    <source>
        <dbReference type="ARBA" id="ARBA00022980"/>
    </source>
</evidence>
<comment type="caution">
    <text evidence="7">The sequence shown here is derived from an EMBL/GenBank/DDBJ whole genome shotgun (WGS) entry which is preliminary data.</text>
</comment>
<evidence type="ECO:0000256" key="1">
    <source>
        <dbReference type="ARBA" id="ARBA00010528"/>
    </source>
</evidence>
<dbReference type="PANTHER" id="PTHR10746:SF6">
    <property type="entry name" value="LARGE RIBOSOMAL SUBUNIT PROTEIN UL4M"/>
    <property type="match status" value="1"/>
</dbReference>
<proteinExistence type="inferred from homology"/>
<dbReference type="Gene3D" id="3.40.1370.10">
    <property type="match status" value="1"/>
</dbReference>
<dbReference type="GO" id="GO:0005840">
    <property type="term" value="C:ribosome"/>
    <property type="evidence" value="ECO:0007669"/>
    <property type="project" value="UniProtKB-KW"/>
</dbReference>
<comment type="function">
    <text evidence="5">One of the primary rRNA binding proteins, this protein initially binds near the 5'-end of the 23S rRNA. It is important during the early stages of 50S assembly. It makes multiple contacts with different domains of the 23S rRNA in the assembled 50S subunit and ribosome.</text>
</comment>
<accession>A0ABW9QT74</accession>
<evidence type="ECO:0000313" key="8">
    <source>
        <dbReference type="Proteomes" id="UP000437736"/>
    </source>
</evidence>
<evidence type="ECO:0000256" key="6">
    <source>
        <dbReference type="SAM" id="MobiDB-lite"/>
    </source>
</evidence>
<keyword evidence="3 5" id="KW-0687">Ribonucleoprotein</keyword>
<organism evidence="7 8">
    <name type="scientific">Acidiferrimicrobium australe</name>
    <dbReference type="NCBI Taxonomy" id="2664430"/>
    <lineage>
        <taxon>Bacteria</taxon>
        <taxon>Bacillati</taxon>
        <taxon>Actinomycetota</taxon>
        <taxon>Acidimicrobiia</taxon>
        <taxon>Acidimicrobiales</taxon>
        <taxon>Acidimicrobiaceae</taxon>
        <taxon>Acidiferrimicrobium</taxon>
    </lineage>
</organism>
<dbReference type="PANTHER" id="PTHR10746">
    <property type="entry name" value="50S RIBOSOMAL PROTEIN L4"/>
    <property type="match status" value="1"/>
</dbReference>
<comment type="function">
    <text evidence="5">Forms part of the polypeptide exit tunnel.</text>
</comment>
<evidence type="ECO:0000256" key="4">
    <source>
        <dbReference type="ARBA" id="ARBA00035244"/>
    </source>
</evidence>
<comment type="subunit">
    <text evidence="5">Part of the 50S ribosomal subunit.</text>
</comment>
<name>A0ABW9QT74_9ACTN</name>
<dbReference type="NCBIfam" id="TIGR03953">
    <property type="entry name" value="rplD_bact"/>
    <property type="match status" value="1"/>
</dbReference>
<evidence type="ECO:0000313" key="7">
    <source>
        <dbReference type="EMBL" id="MST32517.1"/>
    </source>
</evidence>
<dbReference type="InterPro" id="IPR002136">
    <property type="entry name" value="Ribosomal_uL4"/>
</dbReference>
<keyword evidence="5" id="KW-0699">rRNA-binding</keyword>
<dbReference type="SUPFAM" id="SSF52166">
    <property type="entry name" value="Ribosomal protein L4"/>
    <property type="match status" value="1"/>
</dbReference>
<dbReference type="EMBL" id="WJHE01000315">
    <property type="protein sequence ID" value="MST32517.1"/>
    <property type="molecule type" value="Genomic_DNA"/>
</dbReference>
<keyword evidence="5" id="KW-0694">RNA-binding</keyword>
<keyword evidence="2 5" id="KW-0689">Ribosomal protein</keyword>
<feature type="region of interest" description="Disordered" evidence="6">
    <location>
        <begin position="48"/>
        <end position="99"/>
    </location>
</feature>
<dbReference type="HAMAP" id="MF_01328_B">
    <property type="entry name" value="Ribosomal_uL4_B"/>
    <property type="match status" value="1"/>
</dbReference>
<reference evidence="7 8" key="1">
    <citation type="submission" date="2019-11" db="EMBL/GenBank/DDBJ databases">
        <title>Acidiferrimicrobium australis gen. nov., sp. nov., an acidophilic and obligately heterotrophic, member of the Actinobacteria that catalyses dissimilatory oxido- reduction of iron isolated from metal-rich acidic water in Chile.</title>
        <authorList>
            <person name="Gonzalez D."/>
            <person name="Huber K."/>
            <person name="Hedrich S."/>
            <person name="Rojas-Villalobos C."/>
            <person name="Quatrini R."/>
            <person name="Dinamarca M.A."/>
            <person name="Schwarz A."/>
            <person name="Canales C."/>
            <person name="Nancucheo I."/>
        </authorList>
    </citation>
    <scope>NUCLEOTIDE SEQUENCE [LARGE SCALE GENOMIC DNA]</scope>
    <source>
        <strain evidence="7 8">USS-CCA1</strain>
    </source>
</reference>
<evidence type="ECO:0000256" key="5">
    <source>
        <dbReference type="HAMAP-Rule" id="MF_01328"/>
    </source>
</evidence>
<dbReference type="Proteomes" id="UP000437736">
    <property type="component" value="Unassembled WGS sequence"/>
</dbReference>
<gene>
    <name evidence="5 7" type="primary">rplD</name>
    <name evidence="7" type="ORF">GHK86_07250</name>
</gene>